<evidence type="ECO:0000256" key="1">
    <source>
        <dbReference type="ARBA" id="ARBA00022801"/>
    </source>
</evidence>
<gene>
    <name evidence="4" type="primary">sixA</name>
    <name evidence="4" type="ORF">GW779_01515</name>
    <name evidence="3" type="ORF">GW910_00940</name>
</gene>
<dbReference type="SMART" id="SM00855">
    <property type="entry name" value="PGAM"/>
    <property type="match status" value="1"/>
</dbReference>
<protein>
    <submittedName>
        <fullName evidence="4">Phosphohistidine phosphatase SixA</fullName>
    </submittedName>
</protein>
<dbReference type="EMBL" id="JAACQH010000025">
    <property type="protein sequence ID" value="NCS91089.1"/>
    <property type="molecule type" value="Genomic_DNA"/>
</dbReference>
<dbReference type="GO" id="GO:0005737">
    <property type="term" value="C:cytoplasm"/>
    <property type="evidence" value="ECO:0007669"/>
    <property type="project" value="InterPro"/>
</dbReference>
<dbReference type="CDD" id="cd07067">
    <property type="entry name" value="HP_PGM_like"/>
    <property type="match status" value="1"/>
</dbReference>
<dbReference type="PANTHER" id="PTHR20935">
    <property type="entry name" value="PHOSPHOGLYCERATE MUTASE-RELATED"/>
    <property type="match status" value="1"/>
</dbReference>
<dbReference type="InterPro" id="IPR029033">
    <property type="entry name" value="His_PPase_superfam"/>
</dbReference>
<evidence type="ECO:0000256" key="2">
    <source>
        <dbReference type="PIRSR" id="PIRSR613078-2"/>
    </source>
</evidence>
<dbReference type="InterPro" id="IPR004449">
    <property type="entry name" value="SixA"/>
</dbReference>
<accession>A0A8J7YUP3</accession>
<dbReference type="GO" id="GO:0101006">
    <property type="term" value="F:protein histidine phosphatase activity"/>
    <property type="evidence" value="ECO:0007669"/>
    <property type="project" value="InterPro"/>
</dbReference>
<dbReference type="Pfam" id="PF00300">
    <property type="entry name" value="His_Phos_1"/>
    <property type="match status" value="1"/>
</dbReference>
<evidence type="ECO:0000313" key="4">
    <source>
        <dbReference type="EMBL" id="NCS91089.1"/>
    </source>
</evidence>
<name>A0A8J7YUP3_9ARCH</name>
<dbReference type="Proteomes" id="UP000768163">
    <property type="component" value="Unassembled WGS sequence"/>
</dbReference>
<dbReference type="Proteomes" id="UP000738826">
    <property type="component" value="Unassembled WGS sequence"/>
</dbReference>
<dbReference type="AlphaFoldDB" id="A0A8J7YUP3"/>
<keyword evidence="1" id="KW-0378">Hydrolase</keyword>
<evidence type="ECO:0000313" key="5">
    <source>
        <dbReference type="Proteomes" id="UP000738826"/>
    </source>
</evidence>
<dbReference type="EMBL" id="JAACVF010000023">
    <property type="protein sequence ID" value="NCN64632.1"/>
    <property type="molecule type" value="Genomic_DNA"/>
</dbReference>
<dbReference type="InterPro" id="IPR013078">
    <property type="entry name" value="His_Pase_superF_clade-1"/>
</dbReference>
<organism evidence="4 5">
    <name type="scientific">Candidatus Altarchaeum hamiconexum</name>
    <dbReference type="NCBI Taxonomy" id="1803513"/>
    <lineage>
        <taxon>Archaea</taxon>
        <taxon>Candidatus Altarchaeota</taxon>
        <taxon>Candidatus Altiarchaeia</taxon>
        <taxon>Candidatus Altarchaeales</taxon>
        <taxon>Candidatus Altarchaeaceae</taxon>
        <taxon>Candidatus Altarchaeum</taxon>
    </lineage>
</organism>
<proteinExistence type="predicted"/>
<dbReference type="SUPFAM" id="SSF53254">
    <property type="entry name" value="Phosphoglycerate mutase-like"/>
    <property type="match status" value="1"/>
</dbReference>
<dbReference type="NCBIfam" id="TIGR00249">
    <property type="entry name" value="sixA"/>
    <property type="match status" value="1"/>
</dbReference>
<feature type="binding site" evidence="2">
    <location>
        <position position="54"/>
    </location>
    <ligand>
        <name>substrate</name>
    </ligand>
</feature>
<evidence type="ECO:0000313" key="3">
    <source>
        <dbReference type="EMBL" id="NCN64632.1"/>
    </source>
</evidence>
<comment type="caution">
    <text evidence="4">The sequence shown here is derived from an EMBL/GenBank/DDBJ whole genome shotgun (WGS) entry which is preliminary data.</text>
</comment>
<dbReference type="InterPro" id="IPR051021">
    <property type="entry name" value="Mito_Ser/Thr_phosphatase"/>
</dbReference>
<dbReference type="Gene3D" id="3.40.50.1240">
    <property type="entry name" value="Phosphoglycerate mutase-like"/>
    <property type="match status" value="1"/>
</dbReference>
<reference evidence="4" key="1">
    <citation type="submission" date="2019-11" db="EMBL/GenBank/DDBJ databases">
        <title>Lipid analysis of CO2-rich subsurface aquifers suggests an autotrophy-based deep biosphere with lysolipids enriched in CPR bacteria.</title>
        <authorList>
            <person name="Probst A.J."/>
            <person name="Elling F.J."/>
            <person name="Castelle C.J."/>
            <person name="Zhu Q."/>
            <person name="Elvert M."/>
            <person name="Birarda G."/>
            <person name="Holman H.-Y."/>
            <person name="Lane K.R."/>
            <person name="Ladd B."/>
            <person name="Ryan M.C."/>
            <person name="Woyke T."/>
            <person name="Hinrichs K.-U."/>
            <person name="Banfield J.F."/>
        </authorList>
    </citation>
    <scope>NUCLEOTIDE SEQUENCE</scope>
    <source>
        <strain evidence="3">CG_2015-01_33_1645</strain>
        <strain evidence="4">CG_2015-04_33_537</strain>
    </source>
</reference>
<sequence length="150" mass="17327">MEIYIVRHGKALEGYIDESRELSEKGKKQAKRAGKCLKNSNIDISEIFSSHLKRAVQTAEIIAKELNFKSEIKTTELLNPLSNPDEILDHLQYKSREDKDKFLLVGHQPFLGRMIAVFIKSDEECVDLKKGCLCKIEIKNRKFEKLKHII</sequence>